<dbReference type="EMBL" id="CAIIXF020000008">
    <property type="protein sequence ID" value="CAH1792515.1"/>
    <property type="molecule type" value="Genomic_DNA"/>
</dbReference>
<dbReference type="Proteomes" id="UP000749559">
    <property type="component" value="Unassembled WGS sequence"/>
</dbReference>
<evidence type="ECO:0000259" key="5">
    <source>
        <dbReference type="Pfam" id="PF14655"/>
    </source>
</evidence>
<comment type="subcellular location">
    <subcellularLocation>
        <location evidence="1">Cytoplasm</location>
    </subcellularLocation>
</comment>
<dbReference type="InterPro" id="IPR029257">
    <property type="entry name" value="RAB3GAP2_C"/>
</dbReference>
<dbReference type="OrthoDB" id="2019917at2759"/>
<evidence type="ECO:0000256" key="3">
    <source>
        <dbReference type="ARBA" id="ARBA00022468"/>
    </source>
</evidence>
<accession>A0A8S4PHI5</accession>
<dbReference type="InterPro" id="IPR026059">
    <property type="entry name" value="Rab3GAP2"/>
</dbReference>
<keyword evidence="4" id="KW-0963">Cytoplasm</keyword>
<dbReference type="Pfam" id="PF14655">
    <property type="entry name" value="RAB3GAP2_N"/>
    <property type="match status" value="1"/>
</dbReference>
<evidence type="ECO:0000256" key="1">
    <source>
        <dbReference type="ARBA" id="ARBA00004496"/>
    </source>
</evidence>
<keyword evidence="3" id="KW-0343">GTPase activation</keyword>
<evidence type="ECO:0000313" key="7">
    <source>
        <dbReference type="EMBL" id="CAH1792515.1"/>
    </source>
</evidence>
<evidence type="ECO:0000256" key="4">
    <source>
        <dbReference type="ARBA" id="ARBA00022490"/>
    </source>
</evidence>
<proteinExistence type="inferred from homology"/>
<dbReference type="PANTHER" id="PTHR12472:SF0">
    <property type="entry name" value="RAB3 GTPASE-ACTIVATING PROTEIN NON-CATALYTIC SUBUNIT"/>
    <property type="match status" value="1"/>
</dbReference>
<evidence type="ECO:0000313" key="8">
    <source>
        <dbReference type="Proteomes" id="UP000749559"/>
    </source>
</evidence>
<sequence length="989" mass="109758">MSCQLNVQTSFRDIEGVRKFLFLKSSFEEDDADWKNDDWEWKDDVTENDGNKENDVKGLGETWLQECVIALSPTNDVIAVAYEDRIVILEQKYDPSENSGELETKFNTVWQGSLAQENGEEITALACIPLASQKKSTQGGPDWTCLVAGFTSGYIRIYTENGTLLLSQLFHEEVVSQIKCRTYQLPHFPGLPEQPEDLSILYSKALVTIDGFSLYQSLRVCRNQVARATASGSDVIQPPPLAYKKWGLQGQEFIKDHISCGVVTPNPFDQMQTASMLGGYKAKVKATPPASNLYLTAGSGPYTGFYYAIEGSGQPILTDVALAVASKLKSALFNAASGWLGFGGSAKKAAEQKDKKPKIEPATALGIRFGIPDRRRIGESIVLSPTNTLAATTDSFGRVLLIDVAKGITVRMWKGYRDAQLGFVDVKEDGRGSKQSADRAALFLIIYAPRRGILEVWATQQGARVAAFNVHKGCQLVCLSHGMMGLNSGTAKSVKTPNLQCCLIEPDGNIRAIEIPFHLALSDKNSRRARDMHLLKTMKTHLKENHQQTDGLCADISSAMTDIKQAGVKQQAIERILSTRYLSAKYMQSVLNELIAQFEPQDPLSAPSAEGEETESLDIESRMLLQYCKLQEQLLQTYIAIDTLNTECASTPRPKVNEQIFSQDMCISESEVTYLIKKFDKYNIISDQPERKVQFSETTELSAADFLGCFSCQLHISAQEDITTARNVNLKKSLSEEKRLKLATFIFRSSIQGSAATELGVLLQFCEIPEDQLMDLVLELWLSEDAVDWTTLPNLYNLMHSITQLKDISDINVDHNKQSPWWQNVRDKCCASFNPSAALGAVITGRSVATSLQASQLLPENQNEEKQESSMDVLEADWESLTMDMTHWNILVKQLEDVLAISALLKLQPKGEPKTKGERISVSVNKLLEGGRGVMAEVVAKWIAQKGILPIMLCQKSHNASEEEMETDEHDEESEFLGKEGGINNIIHH</sequence>
<comment type="similarity">
    <text evidence="2">Belongs to the Rab3-GAP regulatory subunit family.</text>
</comment>
<evidence type="ECO:0000256" key="2">
    <source>
        <dbReference type="ARBA" id="ARBA00008153"/>
    </source>
</evidence>
<evidence type="ECO:0008006" key="9">
    <source>
        <dbReference type="Google" id="ProtNLM"/>
    </source>
</evidence>
<dbReference type="GO" id="GO:0005096">
    <property type="term" value="F:GTPase activator activity"/>
    <property type="evidence" value="ECO:0007669"/>
    <property type="project" value="UniProtKB-KW"/>
</dbReference>
<feature type="domain" description="Rab3GAP regulatory subunit C-terminal" evidence="6">
    <location>
        <begin position="772"/>
        <end position="974"/>
    </location>
</feature>
<evidence type="ECO:0000259" key="6">
    <source>
        <dbReference type="Pfam" id="PF14656"/>
    </source>
</evidence>
<dbReference type="GO" id="GO:0005737">
    <property type="term" value="C:cytoplasm"/>
    <property type="evidence" value="ECO:0007669"/>
    <property type="project" value="UniProtKB-SubCell"/>
</dbReference>
<comment type="caution">
    <text evidence="7">The sequence shown here is derived from an EMBL/GenBank/DDBJ whole genome shotgun (WGS) entry which is preliminary data.</text>
</comment>
<dbReference type="Pfam" id="PF14656">
    <property type="entry name" value="RAB3GAP2_C"/>
    <property type="match status" value="1"/>
</dbReference>
<reference evidence="7" key="1">
    <citation type="submission" date="2022-03" db="EMBL/GenBank/DDBJ databases">
        <authorList>
            <person name="Martin C."/>
        </authorList>
    </citation>
    <scope>NUCLEOTIDE SEQUENCE</scope>
</reference>
<gene>
    <name evidence="7" type="ORF">OFUS_LOCUS17473</name>
</gene>
<dbReference type="AlphaFoldDB" id="A0A8S4PHI5"/>
<feature type="domain" description="Rab3-GAP regulatory subunit N-terminal" evidence="5">
    <location>
        <begin position="63"/>
        <end position="477"/>
    </location>
</feature>
<keyword evidence="8" id="KW-1185">Reference proteome</keyword>
<name>A0A8S4PHI5_OWEFU</name>
<organism evidence="7 8">
    <name type="scientific">Owenia fusiformis</name>
    <name type="common">Polychaete worm</name>
    <dbReference type="NCBI Taxonomy" id="6347"/>
    <lineage>
        <taxon>Eukaryota</taxon>
        <taxon>Metazoa</taxon>
        <taxon>Spiralia</taxon>
        <taxon>Lophotrochozoa</taxon>
        <taxon>Annelida</taxon>
        <taxon>Polychaeta</taxon>
        <taxon>Sedentaria</taxon>
        <taxon>Canalipalpata</taxon>
        <taxon>Sabellida</taxon>
        <taxon>Oweniida</taxon>
        <taxon>Oweniidae</taxon>
        <taxon>Owenia</taxon>
    </lineage>
</organism>
<dbReference type="PANTHER" id="PTHR12472">
    <property type="entry name" value="RAB3-GAP REGULATORY DOMAIN"/>
    <property type="match status" value="1"/>
</dbReference>
<protein>
    <recommendedName>
        <fullName evidence="9">Rab3 GTPase-activating protein non-catalytic subunit</fullName>
    </recommendedName>
</protein>
<dbReference type="InterPro" id="IPR032839">
    <property type="entry name" value="RAB3GAP_N"/>
</dbReference>